<feature type="transmembrane region" description="Helical" evidence="1">
    <location>
        <begin position="77"/>
        <end position="99"/>
    </location>
</feature>
<evidence type="ECO:0000313" key="3">
    <source>
        <dbReference type="Proteomes" id="UP000005583"/>
    </source>
</evidence>
<keyword evidence="1" id="KW-0472">Membrane</keyword>
<dbReference type="Proteomes" id="UP000005583">
    <property type="component" value="Unassembled WGS sequence"/>
</dbReference>
<dbReference type="EMBL" id="ACGU01000016">
    <property type="protein sequence ID" value="EEJ72725.1"/>
    <property type="molecule type" value="Genomic_DNA"/>
</dbReference>
<accession>C2EL75</accession>
<sequence length="119" mass="13571">MLFIPAQLKYLDHIQHAYKCQYCNQRNPSNKIIKAAVPKALFNPGLGLASLIAHTLYPKYELKIQTVGMKARKDFTIFIAQARDVTTVVITVLIVIQLVKPFHIIRDALDKQNGRKKLK</sequence>
<organism evidence="2 3">
    <name type="scientific">Lactobacillus ultunensis DSM 16047</name>
    <dbReference type="NCBI Taxonomy" id="525365"/>
    <lineage>
        <taxon>Bacteria</taxon>
        <taxon>Bacillati</taxon>
        <taxon>Bacillota</taxon>
        <taxon>Bacilli</taxon>
        <taxon>Lactobacillales</taxon>
        <taxon>Lactobacillaceae</taxon>
        <taxon>Lactobacillus</taxon>
    </lineage>
</organism>
<protein>
    <recommendedName>
        <fullName evidence="4">Transposase</fullName>
    </recommendedName>
</protein>
<proteinExistence type="predicted"/>
<evidence type="ECO:0008006" key="4">
    <source>
        <dbReference type="Google" id="ProtNLM"/>
    </source>
</evidence>
<reference evidence="2 3" key="1">
    <citation type="submission" date="2009-01" db="EMBL/GenBank/DDBJ databases">
        <authorList>
            <person name="Qin X."/>
            <person name="Bachman B."/>
            <person name="Battles P."/>
            <person name="Bell A."/>
            <person name="Bess C."/>
            <person name="Bickham C."/>
            <person name="Chaboub L."/>
            <person name="Chen D."/>
            <person name="Coyle M."/>
            <person name="Deiros D.R."/>
            <person name="Dinh H."/>
            <person name="Forbes L."/>
            <person name="Fowler G."/>
            <person name="Francisco L."/>
            <person name="Fu Q."/>
            <person name="Gubbala S."/>
            <person name="Hale W."/>
            <person name="Han Y."/>
            <person name="Hemphill L."/>
            <person name="Highlander S.K."/>
            <person name="Hirani K."/>
            <person name="Hogues M."/>
            <person name="Jackson L."/>
            <person name="Jakkamsetti A."/>
            <person name="Javaid M."/>
            <person name="Jiang H."/>
            <person name="Korchina V."/>
            <person name="Kovar C."/>
            <person name="Lara F."/>
            <person name="Lee S."/>
            <person name="Mata R."/>
            <person name="Mathew T."/>
            <person name="Moen C."/>
            <person name="Morales K."/>
            <person name="Munidasa M."/>
            <person name="Nazareth L."/>
            <person name="Ngo R."/>
            <person name="Nguyen L."/>
            <person name="Okwuonu G."/>
            <person name="Ongeri F."/>
            <person name="Patil S."/>
            <person name="Petrosino J."/>
            <person name="Pham C."/>
            <person name="Pham P."/>
            <person name="Pu L.-L."/>
            <person name="Puazo M."/>
            <person name="Raj R."/>
            <person name="Reid J."/>
            <person name="Rouhana J."/>
            <person name="Saada N."/>
            <person name="Shang Y."/>
            <person name="Simmons D."/>
            <person name="Thornton R."/>
            <person name="Warren J."/>
            <person name="Weissenberger G."/>
            <person name="Zhang J."/>
            <person name="Zhang L."/>
            <person name="Zhou C."/>
            <person name="Zhu D."/>
            <person name="Muzny D."/>
            <person name="Worley K."/>
            <person name="Gibbs R."/>
        </authorList>
    </citation>
    <scope>NUCLEOTIDE SEQUENCE [LARGE SCALE GENOMIC DNA]</scope>
    <source>
        <strain evidence="2 3">DSM 16047</strain>
    </source>
</reference>
<keyword evidence="3" id="KW-1185">Reference proteome</keyword>
<gene>
    <name evidence="2" type="ORF">HMPREF0548_0421</name>
</gene>
<comment type="caution">
    <text evidence="2">The sequence shown here is derived from an EMBL/GenBank/DDBJ whole genome shotgun (WGS) entry which is preliminary data.</text>
</comment>
<evidence type="ECO:0000313" key="2">
    <source>
        <dbReference type="EMBL" id="EEJ72725.1"/>
    </source>
</evidence>
<dbReference type="HOGENOM" id="CLU_2058430_0_0_9"/>
<evidence type="ECO:0000256" key="1">
    <source>
        <dbReference type="SAM" id="Phobius"/>
    </source>
</evidence>
<keyword evidence="1" id="KW-1133">Transmembrane helix</keyword>
<name>C2EL75_9LACO</name>
<feature type="transmembrane region" description="Helical" evidence="1">
    <location>
        <begin position="40"/>
        <end position="57"/>
    </location>
</feature>
<dbReference type="AlphaFoldDB" id="C2EL75"/>
<keyword evidence="1" id="KW-0812">Transmembrane</keyword>